<evidence type="ECO:0000256" key="1">
    <source>
        <dbReference type="ARBA" id="ARBA00022801"/>
    </source>
</evidence>
<keyword evidence="1" id="KW-0378">Hydrolase</keyword>
<protein>
    <recommendedName>
        <fullName evidence="3">AB hydrolase-1 domain-containing protein</fullName>
    </recommendedName>
</protein>
<dbReference type="Pfam" id="PF00561">
    <property type="entry name" value="Abhydrolase_1"/>
    <property type="match status" value="1"/>
</dbReference>
<evidence type="ECO:0000313" key="5">
    <source>
        <dbReference type="Proteomes" id="UP001049176"/>
    </source>
</evidence>
<sequence>MEPENYKTLQVSRGFTYRYFSVPAKGSGNKTILFLHGFPNADTDWRHQVSFFKGRGYGLIVPNLLGYGGSSKPTDPAEYRQSLMSKDLVEILDKEGVEKVVAIGHDWGAYVAGRFALFQPHRTEAVGFITVGHVPPSLSPKFELEPSFEITKKRFGYEVLGYWEFFASLDAPKVSMDNFETFFNILWPDDPKTWISDMAPLGALRKALEGKKVLPAPRWMSEEDKRLISEPILKNGLEASMCYYKLHVQGFGAEDDQLLAGKAEIPQPVFFLDATDDFIAGEEYFMTALGHTESPVKKYCKNATVKQVKVDHWVMLHIPDKLNDMLLEWMETF</sequence>
<accession>A0A9P7UTA2</accession>
<name>A0A9P7UTA2_9AGAR</name>
<dbReference type="InterPro" id="IPR000073">
    <property type="entry name" value="AB_hydrolase_1"/>
</dbReference>
<dbReference type="InterPro" id="IPR000639">
    <property type="entry name" value="Epox_hydrolase-like"/>
</dbReference>
<evidence type="ECO:0000313" key="4">
    <source>
        <dbReference type="EMBL" id="KAG7093273.1"/>
    </source>
</evidence>
<dbReference type="EMBL" id="CM032184">
    <property type="protein sequence ID" value="KAG7093273.1"/>
    <property type="molecule type" value="Genomic_DNA"/>
</dbReference>
<comment type="similarity">
    <text evidence="2">Belongs to the AB hydrolase superfamily. Epoxide hydrolase family.</text>
</comment>
<dbReference type="GO" id="GO:0016787">
    <property type="term" value="F:hydrolase activity"/>
    <property type="evidence" value="ECO:0007669"/>
    <property type="project" value="UniProtKB-KW"/>
</dbReference>
<dbReference type="SUPFAM" id="SSF53474">
    <property type="entry name" value="alpha/beta-Hydrolases"/>
    <property type="match status" value="1"/>
</dbReference>
<dbReference type="Proteomes" id="UP001049176">
    <property type="component" value="Chromosome 4"/>
</dbReference>
<organism evidence="4 5">
    <name type="scientific">Marasmius oreades</name>
    <name type="common">fairy-ring Marasmius</name>
    <dbReference type="NCBI Taxonomy" id="181124"/>
    <lineage>
        <taxon>Eukaryota</taxon>
        <taxon>Fungi</taxon>
        <taxon>Dikarya</taxon>
        <taxon>Basidiomycota</taxon>
        <taxon>Agaricomycotina</taxon>
        <taxon>Agaricomycetes</taxon>
        <taxon>Agaricomycetidae</taxon>
        <taxon>Agaricales</taxon>
        <taxon>Marasmiineae</taxon>
        <taxon>Marasmiaceae</taxon>
        <taxon>Marasmius</taxon>
    </lineage>
</organism>
<dbReference type="PRINTS" id="PR00412">
    <property type="entry name" value="EPOXHYDRLASE"/>
</dbReference>
<evidence type="ECO:0000256" key="2">
    <source>
        <dbReference type="ARBA" id="ARBA00038334"/>
    </source>
</evidence>
<gene>
    <name evidence="4" type="ORF">E1B28_006956</name>
</gene>
<evidence type="ECO:0000259" key="3">
    <source>
        <dbReference type="Pfam" id="PF00561"/>
    </source>
</evidence>
<dbReference type="PANTHER" id="PTHR43329">
    <property type="entry name" value="EPOXIDE HYDROLASE"/>
    <property type="match status" value="1"/>
</dbReference>
<dbReference type="AlphaFoldDB" id="A0A9P7UTA2"/>
<dbReference type="OrthoDB" id="408373at2759"/>
<dbReference type="InterPro" id="IPR029058">
    <property type="entry name" value="AB_hydrolase_fold"/>
</dbReference>
<dbReference type="RefSeq" id="XP_043009743.1">
    <property type="nucleotide sequence ID" value="XM_043151663.1"/>
</dbReference>
<dbReference type="KEGG" id="more:E1B28_006956"/>
<proteinExistence type="inferred from homology"/>
<dbReference type="GeneID" id="66076032"/>
<comment type="caution">
    <text evidence="4">The sequence shown here is derived from an EMBL/GenBank/DDBJ whole genome shotgun (WGS) entry which is preliminary data.</text>
</comment>
<keyword evidence="5" id="KW-1185">Reference proteome</keyword>
<reference evidence="4" key="1">
    <citation type="journal article" date="2021" name="Genome Biol. Evol.">
        <title>The assembled and annotated genome of the fairy-ring fungus Marasmius oreades.</title>
        <authorList>
            <person name="Hiltunen M."/>
            <person name="Ament-Velasquez S.L."/>
            <person name="Johannesson H."/>
        </authorList>
    </citation>
    <scope>NUCLEOTIDE SEQUENCE</scope>
    <source>
        <strain evidence="4">03SP1</strain>
    </source>
</reference>
<feature type="domain" description="AB hydrolase-1" evidence="3">
    <location>
        <begin position="31"/>
        <end position="143"/>
    </location>
</feature>
<dbReference type="Gene3D" id="3.40.50.1820">
    <property type="entry name" value="alpha/beta hydrolase"/>
    <property type="match status" value="1"/>
</dbReference>